<organism evidence="1 2">
    <name type="scientific">Eumeta variegata</name>
    <name type="common">Bagworm moth</name>
    <name type="synonym">Eumeta japonica</name>
    <dbReference type="NCBI Taxonomy" id="151549"/>
    <lineage>
        <taxon>Eukaryota</taxon>
        <taxon>Metazoa</taxon>
        <taxon>Ecdysozoa</taxon>
        <taxon>Arthropoda</taxon>
        <taxon>Hexapoda</taxon>
        <taxon>Insecta</taxon>
        <taxon>Pterygota</taxon>
        <taxon>Neoptera</taxon>
        <taxon>Endopterygota</taxon>
        <taxon>Lepidoptera</taxon>
        <taxon>Glossata</taxon>
        <taxon>Ditrysia</taxon>
        <taxon>Tineoidea</taxon>
        <taxon>Psychidae</taxon>
        <taxon>Oiketicinae</taxon>
        <taxon>Eumeta</taxon>
    </lineage>
</organism>
<gene>
    <name evidence="1" type="ORF">EVAR_9631_1</name>
</gene>
<dbReference type="AlphaFoldDB" id="A0A4C1TMN8"/>
<proteinExistence type="predicted"/>
<dbReference type="EMBL" id="BGZK01000066">
    <property type="protein sequence ID" value="GBP14727.1"/>
    <property type="molecule type" value="Genomic_DNA"/>
</dbReference>
<comment type="caution">
    <text evidence="1">The sequence shown here is derived from an EMBL/GenBank/DDBJ whole genome shotgun (WGS) entry which is preliminary data.</text>
</comment>
<evidence type="ECO:0000313" key="1">
    <source>
        <dbReference type="EMBL" id="GBP14727.1"/>
    </source>
</evidence>
<name>A0A4C1TMN8_EUMVA</name>
<sequence>MNEGGCARTAAPQPSTILIAKANVYLRPCVYKGEIVEELKQFIYLCVVCLQMTVNKVERLAIHNELFCVKNNYYNFDSTVDYSGRALANLAVLRKWTGSIGQLSHPSRIQTCSESFRCFFRPESEGSSGPLPSPTFLVRHPIAYSFRRGRKALMLPLGLQVSMHRGGHMPLVAHKLALENAKLKK</sequence>
<accession>A0A4C1TMN8</accession>
<keyword evidence="2" id="KW-1185">Reference proteome</keyword>
<reference evidence="1 2" key="1">
    <citation type="journal article" date="2019" name="Commun. Biol.">
        <title>The bagworm genome reveals a unique fibroin gene that provides high tensile strength.</title>
        <authorList>
            <person name="Kono N."/>
            <person name="Nakamura H."/>
            <person name="Ohtoshi R."/>
            <person name="Tomita M."/>
            <person name="Numata K."/>
            <person name="Arakawa K."/>
        </authorList>
    </citation>
    <scope>NUCLEOTIDE SEQUENCE [LARGE SCALE GENOMIC DNA]</scope>
</reference>
<protein>
    <submittedName>
        <fullName evidence="1">Uncharacterized protein</fullName>
    </submittedName>
</protein>
<evidence type="ECO:0000313" key="2">
    <source>
        <dbReference type="Proteomes" id="UP000299102"/>
    </source>
</evidence>
<dbReference type="Proteomes" id="UP000299102">
    <property type="component" value="Unassembled WGS sequence"/>
</dbReference>